<dbReference type="InterPro" id="IPR002067">
    <property type="entry name" value="MCP"/>
</dbReference>
<feature type="repeat" description="Solcar" evidence="10">
    <location>
        <begin position="57"/>
        <end position="148"/>
    </location>
</feature>
<feature type="transmembrane region" description="Helical" evidence="13">
    <location>
        <begin position="482"/>
        <end position="505"/>
    </location>
</feature>
<evidence type="ECO:0000313" key="14">
    <source>
        <dbReference type="EMBL" id="KAK0536585.1"/>
    </source>
</evidence>
<feature type="region of interest" description="Disordered" evidence="12">
    <location>
        <begin position="213"/>
        <end position="260"/>
    </location>
</feature>
<reference evidence="14" key="1">
    <citation type="journal article" date="2023" name="PhytoFront">
        <title>Draft Genome Resources of Seven Strains of Tilletia horrida, Causal Agent of Kernel Smut of Rice.</title>
        <authorList>
            <person name="Khanal S."/>
            <person name="Antony Babu S."/>
            <person name="Zhou X.G."/>
        </authorList>
    </citation>
    <scope>NUCLEOTIDE SEQUENCE</scope>
    <source>
        <strain evidence="14">TX3</strain>
    </source>
</reference>
<feature type="compositionally biased region" description="Gly residues" evidence="12">
    <location>
        <begin position="229"/>
        <end position="255"/>
    </location>
</feature>
<feature type="transmembrane region" description="Helical" evidence="13">
    <location>
        <begin position="375"/>
        <end position="397"/>
    </location>
</feature>
<dbReference type="GO" id="GO:0005743">
    <property type="term" value="C:mitochondrial inner membrane"/>
    <property type="evidence" value="ECO:0007669"/>
    <property type="project" value="UniProtKB-SubCell"/>
</dbReference>
<dbReference type="SUPFAM" id="SSF103506">
    <property type="entry name" value="Mitochondrial carrier"/>
    <property type="match status" value="2"/>
</dbReference>
<keyword evidence="6" id="KW-0999">Mitochondrion inner membrane</keyword>
<dbReference type="EMBL" id="JAPDMQ010000074">
    <property type="protein sequence ID" value="KAK0536585.1"/>
    <property type="molecule type" value="Genomic_DNA"/>
</dbReference>
<accession>A0AAN6GE58</accession>
<protein>
    <submittedName>
        <fullName evidence="14">Coenzyme A transporter</fullName>
    </submittedName>
</protein>
<keyword evidence="7 13" id="KW-1133">Transmembrane helix</keyword>
<proteinExistence type="inferred from homology"/>
<gene>
    <name evidence="14" type="primary">LEU5</name>
    <name evidence="14" type="ORF">OC842_001944</name>
</gene>
<evidence type="ECO:0000256" key="8">
    <source>
        <dbReference type="ARBA" id="ARBA00023128"/>
    </source>
</evidence>
<feature type="repeat" description="Solcar" evidence="10">
    <location>
        <begin position="422"/>
        <end position="510"/>
    </location>
</feature>
<keyword evidence="15" id="KW-1185">Reference proteome</keyword>
<evidence type="ECO:0000256" key="2">
    <source>
        <dbReference type="ARBA" id="ARBA00006375"/>
    </source>
</evidence>
<keyword evidence="3 11" id="KW-0813">Transport</keyword>
<keyword evidence="9 10" id="KW-0472">Membrane</keyword>
<dbReference type="PRINTS" id="PR00928">
    <property type="entry name" value="GRAVESDC"/>
</dbReference>
<sequence length="513" mass="54371">MAVSLQQQAAAVASTSAATASRISAPQQAQPQATQAYTSITDELRGKRRIDEKRSWAYVLRSGVAGGVAGCVAKTAIAPLDRVKILFQANNPEFAKYSGRVLGVFYAIGDIFRSQGPFALFQGHSATLVRIFPYAAIKYMAYDKFHFLLIPSKEYETSARLFLAGSASGVLSVFVTYPLELIRVRLAYETKRASQRHGIRDIVKTIYTEGSTEAPFSGDARRRTRRSGPSGGSGGSSAGGGGVGSSSSSSGGGSKGAVSPSSILRSVSSLSSSAFASFAAATSSVQASPSPSTSPSIPPSSSSSAASTSHHPLTSARPIPNSHIFPTGASSSVTAALHSQNPHSLPPSSIASLAASSSASSFTSHMLARFPLLKFYRGFTVTVLGMIPYAGTSFVVFGRCRTLLHSFLPAPVERAEQRWYHSKVFQDLTAGGLAGAISQTAAYPFEVIRRRQQVGGVIRPGAMLGMRETAVWIWQTSGWRGFYVGLSIGFLKVVPMTSISFAMWLGMKRWMDG</sequence>
<feature type="compositionally biased region" description="Low complexity" evidence="12">
    <location>
        <begin position="284"/>
        <end position="316"/>
    </location>
</feature>
<evidence type="ECO:0000313" key="15">
    <source>
        <dbReference type="Proteomes" id="UP001176521"/>
    </source>
</evidence>
<evidence type="ECO:0000256" key="13">
    <source>
        <dbReference type="SAM" id="Phobius"/>
    </source>
</evidence>
<keyword evidence="4 10" id="KW-0812">Transmembrane</keyword>
<evidence type="ECO:0000256" key="3">
    <source>
        <dbReference type="ARBA" id="ARBA00022448"/>
    </source>
</evidence>
<dbReference type="AlphaFoldDB" id="A0AAN6GE58"/>
<dbReference type="PROSITE" id="PS50920">
    <property type="entry name" value="SOLCAR"/>
    <property type="match status" value="2"/>
</dbReference>
<evidence type="ECO:0000256" key="7">
    <source>
        <dbReference type="ARBA" id="ARBA00022989"/>
    </source>
</evidence>
<dbReference type="Proteomes" id="UP001176521">
    <property type="component" value="Unassembled WGS sequence"/>
</dbReference>
<comment type="subcellular location">
    <subcellularLocation>
        <location evidence="1">Mitochondrion inner membrane</location>
        <topology evidence="1">Multi-pass membrane protein</topology>
    </subcellularLocation>
</comment>
<keyword evidence="5" id="KW-0677">Repeat</keyword>
<dbReference type="InterPro" id="IPR002167">
    <property type="entry name" value="GDC-like"/>
</dbReference>
<dbReference type="PRINTS" id="PR00926">
    <property type="entry name" value="MITOCARRIER"/>
</dbReference>
<evidence type="ECO:0000256" key="10">
    <source>
        <dbReference type="PROSITE-ProRule" id="PRU00282"/>
    </source>
</evidence>
<evidence type="ECO:0000256" key="4">
    <source>
        <dbReference type="ARBA" id="ARBA00022692"/>
    </source>
</evidence>
<dbReference type="Pfam" id="PF00153">
    <property type="entry name" value="Mito_carr"/>
    <property type="match status" value="3"/>
</dbReference>
<comment type="similarity">
    <text evidence="2 11">Belongs to the mitochondrial carrier (TC 2.A.29) family.</text>
</comment>
<dbReference type="InterPro" id="IPR018108">
    <property type="entry name" value="MCP_transmembrane"/>
</dbReference>
<dbReference type="GO" id="GO:0055085">
    <property type="term" value="P:transmembrane transport"/>
    <property type="evidence" value="ECO:0007669"/>
    <property type="project" value="InterPro"/>
</dbReference>
<evidence type="ECO:0000256" key="5">
    <source>
        <dbReference type="ARBA" id="ARBA00022737"/>
    </source>
</evidence>
<organism evidence="14 15">
    <name type="scientific">Tilletia horrida</name>
    <dbReference type="NCBI Taxonomy" id="155126"/>
    <lineage>
        <taxon>Eukaryota</taxon>
        <taxon>Fungi</taxon>
        <taxon>Dikarya</taxon>
        <taxon>Basidiomycota</taxon>
        <taxon>Ustilaginomycotina</taxon>
        <taxon>Exobasidiomycetes</taxon>
        <taxon>Tilletiales</taxon>
        <taxon>Tilletiaceae</taxon>
        <taxon>Tilletia</taxon>
    </lineage>
</organism>
<feature type="region of interest" description="Disordered" evidence="12">
    <location>
        <begin position="284"/>
        <end position="321"/>
    </location>
</feature>
<evidence type="ECO:0000256" key="9">
    <source>
        <dbReference type="ARBA" id="ARBA00023136"/>
    </source>
</evidence>
<dbReference type="Gene3D" id="1.50.40.10">
    <property type="entry name" value="Mitochondrial carrier domain"/>
    <property type="match status" value="2"/>
</dbReference>
<name>A0AAN6GE58_9BASI</name>
<evidence type="ECO:0000256" key="1">
    <source>
        <dbReference type="ARBA" id="ARBA00004448"/>
    </source>
</evidence>
<evidence type="ECO:0000256" key="6">
    <source>
        <dbReference type="ARBA" id="ARBA00022792"/>
    </source>
</evidence>
<comment type="caution">
    <text evidence="14">The sequence shown here is derived from an EMBL/GenBank/DDBJ whole genome shotgun (WGS) entry which is preliminary data.</text>
</comment>
<dbReference type="InterPro" id="IPR023395">
    <property type="entry name" value="MCP_dom_sf"/>
</dbReference>
<evidence type="ECO:0000256" key="12">
    <source>
        <dbReference type="SAM" id="MobiDB-lite"/>
    </source>
</evidence>
<keyword evidence="8" id="KW-0496">Mitochondrion</keyword>
<evidence type="ECO:0000256" key="11">
    <source>
        <dbReference type="RuleBase" id="RU000488"/>
    </source>
</evidence>
<dbReference type="PANTHER" id="PTHR24089">
    <property type="entry name" value="SOLUTE CARRIER FAMILY 25"/>
    <property type="match status" value="1"/>
</dbReference>